<sequence length="192" mass="22488">MIKIRFLILLLVVYSCQTKETKSTSKKPELEKSNVDEIEIHKRSFFVGDLDSDKINDTAFVNYKWNAKTNEIECGKYNCDIDIEFKRNIPKISFAQSLGVFVAKTQDVNNDNANEIIIFSRTNEGWWNKISVWSFKNKTWNMIAETDGFISDDKDFENRIIKEKGKYYLIGQDKWNEDENGNFKIIKVKLSN</sequence>
<organism evidence="1 2">
    <name type="scientific">Flavobacterium piscisymbiosum</name>
    <dbReference type="NCBI Taxonomy" id="2893753"/>
    <lineage>
        <taxon>Bacteria</taxon>
        <taxon>Pseudomonadati</taxon>
        <taxon>Bacteroidota</taxon>
        <taxon>Flavobacteriia</taxon>
        <taxon>Flavobacteriales</taxon>
        <taxon>Flavobacteriaceae</taxon>
        <taxon>Flavobacterium</taxon>
    </lineage>
</organism>
<dbReference type="EMBL" id="JAJJMM010000001">
    <property type="protein sequence ID" value="MCC9061887.1"/>
    <property type="molecule type" value="Genomic_DNA"/>
</dbReference>
<dbReference type="RefSeq" id="WP_230033225.1">
    <property type="nucleotide sequence ID" value="NZ_JAJJMM010000001.1"/>
</dbReference>
<gene>
    <name evidence="1" type="ORF">LNP81_02635</name>
</gene>
<dbReference type="Proteomes" id="UP001430679">
    <property type="component" value="Unassembled WGS sequence"/>
</dbReference>
<evidence type="ECO:0000313" key="1">
    <source>
        <dbReference type="EMBL" id="MCC9061887.1"/>
    </source>
</evidence>
<name>A0ABS8M8P2_9FLAO</name>
<dbReference type="InterPro" id="IPR028994">
    <property type="entry name" value="Integrin_alpha_N"/>
</dbReference>
<dbReference type="PROSITE" id="PS51257">
    <property type="entry name" value="PROKAR_LIPOPROTEIN"/>
    <property type="match status" value="1"/>
</dbReference>
<proteinExistence type="predicted"/>
<keyword evidence="2" id="KW-1185">Reference proteome</keyword>
<comment type="caution">
    <text evidence="1">The sequence shown here is derived from an EMBL/GenBank/DDBJ whole genome shotgun (WGS) entry which is preliminary data.</text>
</comment>
<accession>A0ABS8M8P2</accession>
<evidence type="ECO:0000313" key="2">
    <source>
        <dbReference type="Proteomes" id="UP001430679"/>
    </source>
</evidence>
<protein>
    <submittedName>
        <fullName evidence="1">Uncharacterized protein</fullName>
    </submittedName>
</protein>
<reference evidence="1" key="1">
    <citation type="submission" date="2021-11" db="EMBL/GenBank/DDBJ databases">
        <title>Description of novel Flavobacterium species.</title>
        <authorList>
            <person name="Saticioglu I.B."/>
            <person name="Ay H."/>
            <person name="Altun S."/>
            <person name="Duman M."/>
        </authorList>
    </citation>
    <scope>NUCLEOTIDE SEQUENCE</scope>
    <source>
        <strain evidence="1">F-30</strain>
    </source>
</reference>
<dbReference type="SUPFAM" id="SSF69318">
    <property type="entry name" value="Integrin alpha N-terminal domain"/>
    <property type="match status" value="1"/>
</dbReference>